<dbReference type="PANTHER" id="PTHR31490:SF76">
    <property type="entry name" value="ENDO-1,4-BETA-XYLANASE C"/>
    <property type="match status" value="1"/>
</dbReference>
<keyword evidence="6" id="KW-0732">Signal</keyword>
<keyword evidence="2" id="KW-0378">Hydrolase</keyword>
<dbReference type="GO" id="GO:0000272">
    <property type="term" value="P:polysaccharide catabolic process"/>
    <property type="evidence" value="ECO:0007669"/>
    <property type="project" value="UniProtKB-KW"/>
</dbReference>
<organism evidence="8 9">
    <name type="scientific">Alternaria arborescens</name>
    <dbReference type="NCBI Taxonomy" id="156630"/>
    <lineage>
        <taxon>Eukaryota</taxon>
        <taxon>Fungi</taxon>
        <taxon>Dikarya</taxon>
        <taxon>Ascomycota</taxon>
        <taxon>Pezizomycotina</taxon>
        <taxon>Dothideomycetes</taxon>
        <taxon>Pleosporomycetidae</taxon>
        <taxon>Pleosporales</taxon>
        <taxon>Pleosporineae</taxon>
        <taxon>Pleosporaceae</taxon>
        <taxon>Alternaria</taxon>
        <taxon>Alternaria sect. Alternaria</taxon>
    </lineage>
</organism>
<dbReference type="SUPFAM" id="SSF51445">
    <property type="entry name" value="(Trans)glycosidases"/>
    <property type="match status" value="1"/>
</dbReference>
<comment type="similarity">
    <text evidence="1">Belongs to the glycosyl hydrolase 10 (cellulase F) family.</text>
</comment>
<evidence type="ECO:0000256" key="2">
    <source>
        <dbReference type="ARBA" id="ARBA00022801"/>
    </source>
</evidence>
<dbReference type="PANTHER" id="PTHR31490">
    <property type="entry name" value="GLYCOSYL HYDROLASE"/>
    <property type="match status" value="1"/>
</dbReference>
<evidence type="ECO:0000256" key="5">
    <source>
        <dbReference type="ARBA" id="ARBA00023326"/>
    </source>
</evidence>
<accession>A0A4Q4Q8X6</accession>
<reference evidence="9" key="1">
    <citation type="journal article" date="2019" name="bioRxiv">
        <title>Genomics, evolutionary history and diagnostics of the Alternaria alternata species group including apple and Asian pear pathotypes.</title>
        <authorList>
            <person name="Armitage A.D."/>
            <person name="Cockerton H.M."/>
            <person name="Sreenivasaprasad S."/>
            <person name="Woodhall J.W."/>
            <person name="Lane C.R."/>
            <person name="Harrison R.J."/>
            <person name="Clarkson J.P."/>
        </authorList>
    </citation>
    <scope>NUCLEOTIDE SEQUENCE [LARGE SCALE GENOMIC DNA]</scope>
    <source>
        <strain evidence="9">RGR 97.0016</strain>
    </source>
</reference>
<keyword evidence="4" id="KW-0326">Glycosidase</keyword>
<gene>
    <name evidence="8" type="ORF">AA0113_g11460</name>
</gene>
<evidence type="ECO:0000256" key="6">
    <source>
        <dbReference type="SAM" id="SignalP"/>
    </source>
</evidence>
<dbReference type="EMBL" id="PEJP01000069">
    <property type="protein sequence ID" value="RYO36572.1"/>
    <property type="molecule type" value="Genomic_DNA"/>
</dbReference>
<name>A0A4Q4Q8X6_9PLEO</name>
<dbReference type="Proteomes" id="UP000293823">
    <property type="component" value="Unassembled WGS sequence"/>
</dbReference>
<keyword evidence="9" id="KW-1185">Reference proteome</keyword>
<feature type="signal peptide" evidence="6">
    <location>
        <begin position="1"/>
        <end position="17"/>
    </location>
</feature>
<dbReference type="GO" id="GO:0031176">
    <property type="term" value="F:endo-1,4-beta-xylanase activity"/>
    <property type="evidence" value="ECO:0007669"/>
    <property type="project" value="UniProtKB-ARBA"/>
</dbReference>
<proteinExistence type="inferred from homology"/>
<dbReference type="AlphaFoldDB" id="A0A4Q4Q8X6"/>
<evidence type="ECO:0000256" key="4">
    <source>
        <dbReference type="ARBA" id="ARBA00023295"/>
    </source>
</evidence>
<keyword evidence="5" id="KW-0624">Polysaccharide degradation</keyword>
<dbReference type="Pfam" id="PF00331">
    <property type="entry name" value="Glyco_hydro_10"/>
    <property type="match status" value="2"/>
</dbReference>
<feature type="domain" description="GH10" evidence="7">
    <location>
        <begin position="45"/>
        <end position="306"/>
    </location>
</feature>
<dbReference type="Gene3D" id="3.20.20.80">
    <property type="entry name" value="Glycosidases"/>
    <property type="match status" value="2"/>
</dbReference>
<protein>
    <recommendedName>
        <fullName evidence="7">GH10 domain-containing protein</fullName>
    </recommendedName>
</protein>
<evidence type="ECO:0000256" key="3">
    <source>
        <dbReference type="ARBA" id="ARBA00023277"/>
    </source>
</evidence>
<sequence length="316" mass="35181">MKTAPLLLASILAVASPLNQRAAPRPEGSIDVLFREVGKIYFGTATEFARLSEGENQGIISADFGQVTAEYTMKWAETQPERNVMTLEKADNLVKWAVANQKSIRGHTLLWLVGRDGWKGKIRAWDVVNEAIERDHMRSNPFYDVLGDEYIKVAFEAARAADPDAKLYINDYNLEDATYAEHKFMVAKVNEWNGKWQAGGRPLIDGIGSQTHLDAGHASAVEGALRSLAAANVAEVAITELDIQGANPQEYRDVFKYCYWVPHCVGVTTWGVRDNEALGKNTPDETPLLFDSNWAAKDAYFAIRDYLADLPKVDRT</sequence>
<evidence type="ECO:0000259" key="7">
    <source>
        <dbReference type="PROSITE" id="PS51760"/>
    </source>
</evidence>
<dbReference type="InterPro" id="IPR017853">
    <property type="entry name" value="GH"/>
</dbReference>
<keyword evidence="3" id="KW-0119">Carbohydrate metabolism</keyword>
<comment type="caution">
    <text evidence="8">The sequence shown here is derived from an EMBL/GenBank/DDBJ whole genome shotgun (WGS) entry which is preliminary data.</text>
</comment>
<evidence type="ECO:0000256" key="1">
    <source>
        <dbReference type="ARBA" id="ARBA00007495"/>
    </source>
</evidence>
<dbReference type="InterPro" id="IPR001000">
    <property type="entry name" value="GH10_dom"/>
</dbReference>
<evidence type="ECO:0000313" key="8">
    <source>
        <dbReference type="EMBL" id="RYO36572.1"/>
    </source>
</evidence>
<dbReference type="SMART" id="SM00633">
    <property type="entry name" value="Glyco_10"/>
    <property type="match status" value="1"/>
</dbReference>
<dbReference type="InterPro" id="IPR044846">
    <property type="entry name" value="GH10"/>
</dbReference>
<dbReference type="OrthoDB" id="3055998at2759"/>
<feature type="chain" id="PRO_5020717943" description="GH10 domain-containing protein" evidence="6">
    <location>
        <begin position="18"/>
        <end position="316"/>
    </location>
</feature>
<dbReference type="PROSITE" id="PS51760">
    <property type="entry name" value="GH10_2"/>
    <property type="match status" value="1"/>
</dbReference>
<evidence type="ECO:0000313" key="9">
    <source>
        <dbReference type="Proteomes" id="UP000293823"/>
    </source>
</evidence>